<accession>A0A0N5DCB0</accession>
<dbReference type="SMART" id="SM00717">
    <property type="entry name" value="SANT"/>
    <property type="match status" value="1"/>
</dbReference>
<dbReference type="PROSITE" id="PS51156">
    <property type="entry name" value="ELM2"/>
    <property type="match status" value="1"/>
</dbReference>
<dbReference type="GO" id="GO:0042826">
    <property type="term" value="F:histone deacetylase binding"/>
    <property type="evidence" value="ECO:0007669"/>
    <property type="project" value="TreeGrafter"/>
</dbReference>
<keyword evidence="7" id="KW-1185">Reference proteome</keyword>
<evidence type="ECO:0000259" key="4">
    <source>
        <dbReference type="PROSITE" id="PS51156"/>
    </source>
</evidence>
<dbReference type="PANTHER" id="PTHR10865">
    <property type="entry name" value="METASTASIS-ASSOCIATED PROTEIN AND MESODERM INDUCTION EARLY RESPONSE PROTEIN"/>
    <property type="match status" value="1"/>
</dbReference>
<dbReference type="InterPro" id="IPR009057">
    <property type="entry name" value="Homeodomain-like_sf"/>
</dbReference>
<dbReference type="InterPro" id="IPR040138">
    <property type="entry name" value="MIER/MTA"/>
</dbReference>
<dbReference type="Pfam" id="PF01448">
    <property type="entry name" value="ELM2"/>
    <property type="match status" value="1"/>
</dbReference>
<reference evidence="8" key="1">
    <citation type="submission" date="2017-02" db="UniProtKB">
        <authorList>
            <consortium name="WormBaseParasite"/>
        </authorList>
    </citation>
    <scope>IDENTIFICATION</scope>
</reference>
<feature type="domain" description="ELM2" evidence="4">
    <location>
        <begin position="176"/>
        <end position="279"/>
    </location>
</feature>
<organism evidence="8">
    <name type="scientific">Thelazia callipaeda</name>
    <name type="common">Oriental eyeworm</name>
    <name type="synonym">Parasitic nematode</name>
    <dbReference type="NCBI Taxonomy" id="103827"/>
    <lineage>
        <taxon>Eukaryota</taxon>
        <taxon>Metazoa</taxon>
        <taxon>Ecdysozoa</taxon>
        <taxon>Nematoda</taxon>
        <taxon>Chromadorea</taxon>
        <taxon>Rhabditida</taxon>
        <taxon>Spirurina</taxon>
        <taxon>Spiruromorpha</taxon>
        <taxon>Thelazioidea</taxon>
        <taxon>Thelaziidae</taxon>
        <taxon>Thelazia</taxon>
    </lineage>
</organism>
<feature type="region of interest" description="Disordered" evidence="3">
    <location>
        <begin position="38"/>
        <end position="75"/>
    </location>
</feature>
<evidence type="ECO:0000259" key="5">
    <source>
        <dbReference type="PROSITE" id="PS51293"/>
    </source>
</evidence>
<dbReference type="PROSITE" id="PS51293">
    <property type="entry name" value="SANT"/>
    <property type="match status" value="1"/>
</dbReference>
<feature type="compositionally biased region" description="Acidic residues" evidence="3">
    <location>
        <begin position="48"/>
        <end position="67"/>
    </location>
</feature>
<dbReference type="Gene3D" id="4.10.1240.50">
    <property type="match status" value="1"/>
</dbReference>
<evidence type="ECO:0000256" key="2">
    <source>
        <dbReference type="ARBA" id="ARBA00023242"/>
    </source>
</evidence>
<dbReference type="WBParaSite" id="TCLT_0001082901-mRNA-1">
    <property type="protein sequence ID" value="TCLT_0001082901-mRNA-1"/>
    <property type="gene ID" value="TCLT_0001082901"/>
</dbReference>
<dbReference type="EMBL" id="UYYF01005386">
    <property type="protein sequence ID" value="VDN08529.1"/>
    <property type="molecule type" value="Genomic_DNA"/>
</dbReference>
<feature type="region of interest" description="Disordered" evidence="3">
    <location>
        <begin position="99"/>
        <end position="164"/>
    </location>
</feature>
<reference evidence="6 7" key="2">
    <citation type="submission" date="2018-11" db="EMBL/GenBank/DDBJ databases">
        <authorList>
            <consortium name="Pathogen Informatics"/>
        </authorList>
    </citation>
    <scope>NUCLEOTIDE SEQUENCE [LARGE SCALE GENOMIC DNA]</scope>
</reference>
<protein>
    <submittedName>
        <fullName evidence="8">Mesoderm induction early response protein 1</fullName>
    </submittedName>
</protein>
<dbReference type="GO" id="GO:0005654">
    <property type="term" value="C:nucleoplasm"/>
    <property type="evidence" value="ECO:0007669"/>
    <property type="project" value="TreeGrafter"/>
</dbReference>
<dbReference type="GO" id="GO:0000122">
    <property type="term" value="P:negative regulation of transcription by RNA polymerase II"/>
    <property type="evidence" value="ECO:0007669"/>
    <property type="project" value="TreeGrafter"/>
</dbReference>
<dbReference type="InterPro" id="IPR017884">
    <property type="entry name" value="SANT_dom"/>
</dbReference>
<dbReference type="STRING" id="103827.A0A0N5DCB0"/>
<feature type="domain" description="SANT" evidence="5">
    <location>
        <begin position="293"/>
        <end position="358"/>
    </location>
</feature>
<dbReference type="AlphaFoldDB" id="A0A0N5DCB0"/>
<sequence length="439" mass="50370">MGACMWSIAQCQKKTADRLGCSTYIIFALKFAYQKMTDGEPSDSRAEDDYEEGEEAYDDEGTLDEEELLHPEDNYQDELKLLEDDANLTVEELRQKYCASVPDEEYDDSQSTSTSDDTHKSESTDPGIASIDFTETDVSDSLIMSPERNRKGHGYFSDLDDNDEDTEYLPPGRWRRIVRQGPSYQASIPDIILPRSKSPHGERDVLLWAPHAGFPMRNLEEYLKDYYKMRIQRSDLKETRKAGNTNRGFPVRDDEDALKALLNAGYDTHAALASFPFPPANAPLKSVGPNPARWTDQDCELFERGMQMYEKNFYFIRRLFRTSKKKKCITNLWAADKLPHRTVGEIVHFYYIWKKTERHDMYQERIQKTKSQEHSNCTDLMSGLVDHMDEGSNGNSCISVDKETNAIQSRELSKDLCWEGGESSAFPHLDSDTITQVLQ</sequence>
<dbReference type="InterPro" id="IPR000949">
    <property type="entry name" value="ELM2_dom"/>
</dbReference>
<dbReference type="Proteomes" id="UP000276776">
    <property type="component" value="Unassembled WGS sequence"/>
</dbReference>
<evidence type="ECO:0000256" key="3">
    <source>
        <dbReference type="SAM" id="MobiDB-lite"/>
    </source>
</evidence>
<evidence type="ECO:0000256" key="1">
    <source>
        <dbReference type="ARBA" id="ARBA00004123"/>
    </source>
</evidence>
<gene>
    <name evidence="6" type="ORF">TCLT_LOCUS10811</name>
</gene>
<dbReference type="SUPFAM" id="SSF46689">
    <property type="entry name" value="Homeodomain-like"/>
    <property type="match status" value="1"/>
</dbReference>
<evidence type="ECO:0000313" key="8">
    <source>
        <dbReference type="WBParaSite" id="TCLT_0001082901-mRNA-1"/>
    </source>
</evidence>
<dbReference type="InterPro" id="IPR001005">
    <property type="entry name" value="SANT/Myb"/>
</dbReference>
<proteinExistence type="predicted"/>
<dbReference type="PANTHER" id="PTHR10865:SF28">
    <property type="entry name" value="ELM2 DOMAIN-CONTAINING PROTEIN"/>
    <property type="match status" value="1"/>
</dbReference>
<name>A0A0N5DCB0_THECL</name>
<dbReference type="OrthoDB" id="5916873at2759"/>
<comment type="subcellular location">
    <subcellularLocation>
        <location evidence="1">Nucleus</location>
    </subcellularLocation>
</comment>
<keyword evidence="2" id="KW-0539">Nucleus</keyword>
<evidence type="ECO:0000313" key="7">
    <source>
        <dbReference type="Proteomes" id="UP000276776"/>
    </source>
</evidence>
<dbReference type="GO" id="GO:0003714">
    <property type="term" value="F:transcription corepressor activity"/>
    <property type="evidence" value="ECO:0007669"/>
    <property type="project" value="TreeGrafter"/>
</dbReference>
<evidence type="ECO:0000313" key="6">
    <source>
        <dbReference type="EMBL" id="VDN08529.1"/>
    </source>
</evidence>
<dbReference type="OMA" id="DCELFER"/>
<dbReference type="Gene3D" id="1.10.10.60">
    <property type="entry name" value="Homeodomain-like"/>
    <property type="match status" value="1"/>
</dbReference>
<dbReference type="SMART" id="SM01189">
    <property type="entry name" value="ELM2"/>
    <property type="match status" value="1"/>
</dbReference>